<proteinExistence type="predicted"/>
<protein>
    <submittedName>
        <fullName evidence="2">Uncharacterized protein</fullName>
    </submittedName>
</protein>
<accession>N6T1U1</accession>
<reference evidence="2" key="1">
    <citation type="journal article" date="2013" name="Genome Biol.">
        <title>Draft genome of the mountain pine beetle, Dendroctonus ponderosae Hopkins, a major forest pest.</title>
        <authorList>
            <person name="Keeling C.I."/>
            <person name="Yuen M.M."/>
            <person name="Liao N.Y."/>
            <person name="Docking T.R."/>
            <person name="Chan S.K."/>
            <person name="Taylor G.A."/>
            <person name="Palmquist D.L."/>
            <person name="Jackman S.D."/>
            <person name="Nguyen A."/>
            <person name="Li M."/>
            <person name="Henderson H."/>
            <person name="Janes J.K."/>
            <person name="Zhao Y."/>
            <person name="Pandoh P."/>
            <person name="Moore R."/>
            <person name="Sperling F.A."/>
            <person name="Huber D.P."/>
            <person name="Birol I."/>
            <person name="Jones S.J."/>
            <person name="Bohlmann J."/>
        </authorList>
    </citation>
    <scope>NUCLEOTIDE SEQUENCE</scope>
</reference>
<dbReference type="AlphaFoldDB" id="N6T1U1"/>
<name>N6T1U1_DENPD</name>
<dbReference type="HOGENOM" id="CLU_1278809_0_0_1"/>
<gene>
    <name evidence="2" type="ORF">YQE_09364</name>
</gene>
<feature type="region of interest" description="Disordered" evidence="1">
    <location>
        <begin position="51"/>
        <end position="85"/>
    </location>
</feature>
<evidence type="ECO:0000313" key="2">
    <source>
        <dbReference type="EMBL" id="ENN74039.1"/>
    </source>
</evidence>
<feature type="non-terminal residue" evidence="2">
    <location>
        <position position="1"/>
    </location>
</feature>
<organism evidence="2">
    <name type="scientific">Dendroctonus ponderosae</name>
    <name type="common">Mountain pine beetle</name>
    <dbReference type="NCBI Taxonomy" id="77166"/>
    <lineage>
        <taxon>Eukaryota</taxon>
        <taxon>Metazoa</taxon>
        <taxon>Ecdysozoa</taxon>
        <taxon>Arthropoda</taxon>
        <taxon>Hexapoda</taxon>
        <taxon>Insecta</taxon>
        <taxon>Pterygota</taxon>
        <taxon>Neoptera</taxon>
        <taxon>Endopterygota</taxon>
        <taxon>Coleoptera</taxon>
        <taxon>Polyphaga</taxon>
        <taxon>Cucujiformia</taxon>
        <taxon>Curculionidae</taxon>
        <taxon>Scolytinae</taxon>
        <taxon>Dendroctonus</taxon>
    </lineage>
</organism>
<evidence type="ECO:0000256" key="1">
    <source>
        <dbReference type="SAM" id="MobiDB-lite"/>
    </source>
</evidence>
<feature type="compositionally biased region" description="Basic and acidic residues" evidence="1">
    <location>
        <begin position="54"/>
        <end position="71"/>
    </location>
</feature>
<sequence>MVRFASTLKILARHRTMSVYTAKRRTRLSIHSSNASIGLCIVKPRPLLTRRHSGKNDLKTRKLDCSTDHGKQYSKRKKQPSEQEVHRCPPLTWYGMRKGAGPTANRGVCVQEAQFKKRKLLDTSILATEEAHVYKEKENPEFFTIMENINMIKKLSENLAKNVEQNTKREIKEMSKTITNISNVLNGPLVTDWLKQYRFVVTNKLTYEAHRQALKK</sequence>
<dbReference type="EMBL" id="KB741081">
    <property type="protein sequence ID" value="ENN74039.1"/>
    <property type="molecule type" value="Genomic_DNA"/>
</dbReference>